<organism evidence="3 4">
    <name type="scientific">Marinobacter mobilis</name>
    <dbReference type="NCBI Taxonomy" id="488533"/>
    <lineage>
        <taxon>Bacteria</taxon>
        <taxon>Pseudomonadati</taxon>
        <taxon>Pseudomonadota</taxon>
        <taxon>Gammaproteobacteria</taxon>
        <taxon>Pseudomonadales</taxon>
        <taxon>Marinobacteraceae</taxon>
        <taxon>Marinobacter</taxon>
    </lineage>
</organism>
<feature type="signal peptide" evidence="1">
    <location>
        <begin position="1"/>
        <end position="19"/>
    </location>
</feature>
<reference evidence="3 4" key="1">
    <citation type="submission" date="2016-10" db="EMBL/GenBank/DDBJ databases">
        <authorList>
            <person name="de Groot N.N."/>
        </authorList>
    </citation>
    <scope>NUCLEOTIDE SEQUENCE [LARGE SCALE GENOMIC DNA]</scope>
    <source>
        <strain evidence="3 4">CGMCC 1.7059</strain>
    </source>
</reference>
<feature type="chain" id="PRO_5011490405" description="DUF4382 domain-containing protein" evidence="1">
    <location>
        <begin position="20"/>
        <end position="318"/>
    </location>
</feature>
<evidence type="ECO:0000259" key="2">
    <source>
        <dbReference type="Pfam" id="PF14321"/>
    </source>
</evidence>
<accession>A0A1H2XE88</accession>
<name>A0A1H2XE88_9GAMM</name>
<keyword evidence="4" id="KW-1185">Reference proteome</keyword>
<dbReference type="Pfam" id="PF14321">
    <property type="entry name" value="DUF4382"/>
    <property type="match status" value="1"/>
</dbReference>
<sequence>MIHNNLKLSAAIAMTSLLAACGGGSDSAATGQVSIGITDAPATEFSDVTIAFTGIALKPAGGQWIEFTFDNTKTWNLLDLTGGLSEPLITNEEVPAGEYSELRLKIDTDNSYVALSDQPDVQLTLAVPSGEQSGLKLKGDLIVAADTTTAFTIDFDVAKSIVNPQGNSLADYLLKPSLRLLNNLEVGSISGTVDYATINSTRGGDAGLTDCAVGYEGAVYVFAGADVTPSDLNIADDDTSNDPLMVLPVSDADNDGLYEYTAAFLTAGTYTLSYSCQLDDNEITDTALDTNPLQFEGTQNVTVIVNEDVPAETIPLAP</sequence>
<gene>
    <name evidence="3" type="ORF">SAMN04487960_10514</name>
</gene>
<protein>
    <recommendedName>
        <fullName evidence="2">DUF4382 domain-containing protein</fullName>
    </recommendedName>
</protein>
<dbReference type="RefSeq" id="WP_245725968.1">
    <property type="nucleotide sequence ID" value="NZ_FNNE01000005.1"/>
</dbReference>
<feature type="domain" description="DUF4382" evidence="2">
    <location>
        <begin position="30"/>
        <end position="176"/>
    </location>
</feature>
<evidence type="ECO:0000256" key="1">
    <source>
        <dbReference type="SAM" id="SignalP"/>
    </source>
</evidence>
<dbReference type="Proteomes" id="UP000199675">
    <property type="component" value="Unassembled WGS sequence"/>
</dbReference>
<dbReference type="InterPro" id="IPR025491">
    <property type="entry name" value="DUF4382"/>
</dbReference>
<proteinExistence type="predicted"/>
<dbReference type="EMBL" id="FNNE01000005">
    <property type="protein sequence ID" value="SDW91038.1"/>
    <property type="molecule type" value="Genomic_DNA"/>
</dbReference>
<dbReference type="STRING" id="488533.SAMN04487960_10514"/>
<dbReference type="PROSITE" id="PS51257">
    <property type="entry name" value="PROKAR_LIPOPROTEIN"/>
    <property type="match status" value="1"/>
</dbReference>
<dbReference type="AlphaFoldDB" id="A0A1H2XE88"/>
<evidence type="ECO:0000313" key="3">
    <source>
        <dbReference type="EMBL" id="SDW91038.1"/>
    </source>
</evidence>
<evidence type="ECO:0000313" key="4">
    <source>
        <dbReference type="Proteomes" id="UP000199675"/>
    </source>
</evidence>
<keyword evidence="1" id="KW-0732">Signal</keyword>